<comment type="pathway">
    <text evidence="2">Plant hormone metabolism; auxin biosynthesis.</text>
</comment>
<proteinExistence type="inferred from homology"/>
<keyword evidence="7" id="KW-0560">Oxidoreductase</keyword>
<dbReference type="InterPro" id="IPR050982">
    <property type="entry name" value="Auxin_biosynth/cation_transpt"/>
</dbReference>
<keyword evidence="5" id="KW-0274">FAD</keyword>
<evidence type="ECO:0000313" key="12">
    <source>
        <dbReference type="Proteomes" id="UP000245207"/>
    </source>
</evidence>
<dbReference type="GO" id="GO:0103075">
    <property type="term" value="F:indole-3-pyruvate monooxygenase activity"/>
    <property type="evidence" value="ECO:0007669"/>
    <property type="project" value="UniProtKB-EC"/>
</dbReference>
<comment type="caution">
    <text evidence="11">The sequence shown here is derived from an EMBL/GenBank/DDBJ whole genome shotgun (WGS) entry which is preliminary data.</text>
</comment>
<dbReference type="EC" id="1.14.13.168" evidence="9"/>
<evidence type="ECO:0000256" key="3">
    <source>
        <dbReference type="ARBA" id="ARBA00009183"/>
    </source>
</evidence>
<dbReference type="InterPro" id="IPR036188">
    <property type="entry name" value="FAD/NAD-bd_sf"/>
</dbReference>
<keyword evidence="8" id="KW-0073">Auxin biosynthesis</keyword>
<keyword evidence="4" id="KW-0285">Flavoprotein</keyword>
<evidence type="ECO:0000256" key="7">
    <source>
        <dbReference type="ARBA" id="ARBA00023002"/>
    </source>
</evidence>
<reference evidence="11 12" key="1">
    <citation type="journal article" date="2018" name="Mol. Plant">
        <title>The genome of Artemisia annua provides insight into the evolution of Asteraceae family and artemisinin biosynthesis.</title>
        <authorList>
            <person name="Shen Q."/>
            <person name="Zhang L."/>
            <person name="Liao Z."/>
            <person name="Wang S."/>
            <person name="Yan T."/>
            <person name="Shi P."/>
            <person name="Liu M."/>
            <person name="Fu X."/>
            <person name="Pan Q."/>
            <person name="Wang Y."/>
            <person name="Lv Z."/>
            <person name="Lu X."/>
            <person name="Zhang F."/>
            <person name="Jiang W."/>
            <person name="Ma Y."/>
            <person name="Chen M."/>
            <person name="Hao X."/>
            <person name="Li L."/>
            <person name="Tang Y."/>
            <person name="Lv G."/>
            <person name="Zhou Y."/>
            <person name="Sun X."/>
            <person name="Brodelius P.E."/>
            <person name="Rose J.K.C."/>
            <person name="Tang K."/>
        </authorList>
    </citation>
    <scope>NUCLEOTIDE SEQUENCE [LARGE SCALE GENOMIC DNA]</scope>
    <source>
        <strain evidence="12">cv. Huhao1</strain>
        <tissue evidence="11">Leaf</tissue>
    </source>
</reference>
<dbReference type="PANTHER" id="PTHR43539:SF9">
    <property type="entry name" value="INDOLE-3-PYRUVATE MONOOXYGENASE YUCCA11-RELATED"/>
    <property type="match status" value="1"/>
</dbReference>
<dbReference type="STRING" id="35608.A0A2U1KZK2"/>
<evidence type="ECO:0000256" key="10">
    <source>
        <dbReference type="ARBA" id="ARBA00047707"/>
    </source>
</evidence>
<sequence length="90" mass="9974">MKPIKDIKGDQIRLIDGQEKQFDAIVFATGFRSIVLKWLKDEGRLFSENGMPQHKSPNNWKGGDGLYCVGFASAGFGISNDARNITEDIA</sequence>
<dbReference type="EMBL" id="PKPP01012560">
    <property type="protein sequence ID" value="PWA42191.1"/>
    <property type="molecule type" value="Genomic_DNA"/>
</dbReference>
<dbReference type="GO" id="GO:0009851">
    <property type="term" value="P:auxin biosynthetic process"/>
    <property type="evidence" value="ECO:0007669"/>
    <property type="project" value="UniProtKB-KW"/>
</dbReference>
<gene>
    <name evidence="11" type="ORF">CTI12_AA410730</name>
</gene>
<evidence type="ECO:0000313" key="11">
    <source>
        <dbReference type="EMBL" id="PWA42191.1"/>
    </source>
</evidence>
<dbReference type="OrthoDB" id="1689926at2759"/>
<keyword evidence="12" id="KW-1185">Reference proteome</keyword>
<keyword evidence="6" id="KW-0521">NADP</keyword>
<protein>
    <recommendedName>
        <fullName evidence="9">indole-3-pyruvate monooxygenase</fullName>
        <ecNumber evidence="9">1.14.13.168</ecNumber>
    </recommendedName>
</protein>
<evidence type="ECO:0000256" key="6">
    <source>
        <dbReference type="ARBA" id="ARBA00022857"/>
    </source>
</evidence>
<dbReference type="GO" id="GO:0050660">
    <property type="term" value="F:flavin adenine dinucleotide binding"/>
    <property type="evidence" value="ECO:0007669"/>
    <property type="project" value="TreeGrafter"/>
</dbReference>
<accession>A0A2U1KZK2</accession>
<dbReference type="PANTHER" id="PTHR43539">
    <property type="entry name" value="FLAVIN-BINDING MONOOXYGENASE-LIKE PROTEIN (AFU_ORTHOLOGUE AFUA_4G09220)"/>
    <property type="match status" value="1"/>
</dbReference>
<evidence type="ECO:0000256" key="5">
    <source>
        <dbReference type="ARBA" id="ARBA00022827"/>
    </source>
</evidence>
<organism evidence="11 12">
    <name type="scientific">Artemisia annua</name>
    <name type="common">Sweet wormwood</name>
    <dbReference type="NCBI Taxonomy" id="35608"/>
    <lineage>
        <taxon>Eukaryota</taxon>
        <taxon>Viridiplantae</taxon>
        <taxon>Streptophyta</taxon>
        <taxon>Embryophyta</taxon>
        <taxon>Tracheophyta</taxon>
        <taxon>Spermatophyta</taxon>
        <taxon>Magnoliopsida</taxon>
        <taxon>eudicotyledons</taxon>
        <taxon>Gunneridae</taxon>
        <taxon>Pentapetalae</taxon>
        <taxon>asterids</taxon>
        <taxon>campanulids</taxon>
        <taxon>Asterales</taxon>
        <taxon>Asteraceae</taxon>
        <taxon>Asteroideae</taxon>
        <taxon>Anthemideae</taxon>
        <taxon>Artemisiinae</taxon>
        <taxon>Artemisia</taxon>
    </lineage>
</organism>
<dbReference type="AlphaFoldDB" id="A0A2U1KZK2"/>
<dbReference type="Gene3D" id="3.50.50.60">
    <property type="entry name" value="FAD/NAD(P)-binding domain"/>
    <property type="match status" value="1"/>
</dbReference>
<evidence type="ECO:0000256" key="1">
    <source>
        <dbReference type="ARBA" id="ARBA00001974"/>
    </source>
</evidence>
<dbReference type="Proteomes" id="UP000245207">
    <property type="component" value="Unassembled WGS sequence"/>
</dbReference>
<name>A0A2U1KZK2_ARTAN</name>
<comment type="catalytic activity">
    <reaction evidence="10">
        <text>indole-3-pyruvate + NADPH + O2 + H(+) = (indol-3-yl)acetate + CO2 + NADP(+) + H2O</text>
        <dbReference type="Rhea" id="RHEA:34331"/>
        <dbReference type="ChEBI" id="CHEBI:15377"/>
        <dbReference type="ChEBI" id="CHEBI:15378"/>
        <dbReference type="ChEBI" id="CHEBI:15379"/>
        <dbReference type="ChEBI" id="CHEBI:16526"/>
        <dbReference type="ChEBI" id="CHEBI:17640"/>
        <dbReference type="ChEBI" id="CHEBI:30854"/>
        <dbReference type="ChEBI" id="CHEBI:57783"/>
        <dbReference type="ChEBI" id="CHEBI:58349"/>
        <dbReference type="EC" id="1.14.13.168"/>
    </reaction>
</comment>
<comment type="cofactor">
    <cofactor evidence="1">
        <name>FAD</name>
        <dbReference type="ChEBI" id="CHEBI:57692"/>
    </cofactor>
</comment>
<evidence type="ECO:0000256" key="9">
    <source>
        <dbReference type="ARBA" id="ARBA00039148"/>
    </source>
</evidence>
<comment type="similarity">
    <text evidence="3">Belongs to the FMO family.</text>
</comment>
<evidence type="ECO:0000256" key="8">
    <source>
        <dbReference type="ARBA" id="ARBA00023070"/>
    </source>
</evidence>
<dbReference type="SUPFAM" id="SSF51905">
    <property type="entry name" value="FAD/NAD(P)-binding domain"/>
    <property type="match status" value="1"/>
</dbReference>
<evidence type="ECO:0000256" key="2">
    <source>
        <dbReference type="ARBA" id="ARBA00004814"/>
    </source>
</evidence>
<evidence type="ECO:0000256" key="4">
    <source>
        <dbReference type="ARBA" id="ARBA00022630"/>
    </source>
</evidence>